<organism evidence="1 2">
    <name type="scientific">Araneus ventricosus</name>
    <name type="common">Orbweaver spider</name>
    <name type="synonym">Epeira ventricosa</name>
    <dbReference type="NCBI Taxonomy" id="182803"/>
    <lineage>
        <taxon>Eukaryota</taxon>
        <taxon>Metazoa</taxon>
        <taxon>Ecdysozoa</taxon>
        <taxon>Arthropoda</taxon>
        <taxon>Chelicerata</taxon>
        <taxon>Arachnida</taxon>
        <taxon>Araneae</taxon>
        <taxon>Araneomorphae</taxon>
        <taxon>Entelegynae</taxon>
        <taxon>Araneoidea</taxon>
        <taxon>Araneidae</taxon>
        <taxon>Araneus</taxon>
    </lineage>
</organism>
<sequence length="91" mass="10494">MKGLDCYVRTQRRYEDFQPPILGRYGDEHAHRHGMGSRCVVLLLHHLRADTVALQTLFGILSKVAQVSTFRFVSVRHNNCPGTSCRNLERR</sequence>
<gene>
    <name evidence="1" type="ORF">AVEN_102596_1</name>
</gene>
<comment type="caution">
    <text evidence="1">The sequence shown here is derived from an EMBL/GenBank/DDBJ whole genome shotgun (WGS) entry which is preliminary data.</text>
</comment>
<dbReference type="AlphaFoldDB" id="A0A4Y2BLI3"/>
<reference evidence="1 2" key="1">
    <citation type="journal article" date="2019" name="Sci. Rep.">
        <title>Orb-weaving spider Araneus ventricosus genome elucidates the spidroin gene catalogue.</title>
        <authorList>
            <person name="Kono N."/>
            <person name="Nakamura H."/>
            <person name="Ohtoshi R."/>
            <person name="Moran D.A.P."/>
            <person name="Shinohara A."/>
            <person name="Yoshida Y."/>
            <person name="Fujiwara M."/>
            <person name="Mori M."/>
            <person name="Tomita M."/>
            <person name="Arakawa K."/>
        </authorList>
    </citation>
    <scope>NUCLEOTIDE SEQUENCE [LARGE SCALE GENOMIC DNA]</scope>
</reference>
<evidence type="ECO:0000313" key="1">
    <source>
        <dbReference type="EMBL" id="GBL92044.1"/>
    </source>
</evidence>
<protein>
    <submittedName>
        <fullName evidence="1">Uncharacterized protein</fullName>
    </submittedName>
</protein>
<evidence type="ECO:0000313" key="2">
    <source>
        <dbReference type="Proteomes" id="UP000499080"/>
    </source>
</evidence>
<keyword evidence="2" id="KW-1185">Reference proteome</keyword>
<name>A0A4Y2BLI3_ARAVE</name>
<accession>A0A4Y2BLI3</accession>
<dbReference type="EMBL" id="BGPR01000083">
    <property type="protein sequence ID" value="GBL92044.1"/>
    <property type="molecule type" value="Genomic_DNA"/>
</dbReference>
<proteinExistence type="predicted"/>
<dbReference type="Proteomes" id="UP000499080">
    <property type="component" value="Unassembled WGS sequence"/>
</dbReference>